<dbReference type="PANTHER" id="PTHR12993">
    <property type="entry name" value="N-ACETYLGLUCOSAMINYL-PHOSPHATIDYLINOSITOL DE-N-ACETYLASE-RELATED"/>
    <property type="match status" value="1"/>
</dbReference>
<proteinExistence type="predicted"/>
<evidence type="ECO:0000313" key="2">
    <source>
        <dbReference type="Proteomes" id="UP001065265"/>
    </source>
</evidence>
<reference evidence="1" key="1">
    <citation type="submission" date="2022-02" db="EMBL/GenBank/DDBJ databases">
        <title>Qipengyuania spongiae sp. nov., isolated from marine sponge.</title>
        <authorList>
            <person name="Li Z."/>
            <person name="Zhang M."/>
        </authorList>
    </citation>
    <scope>NUCLEOTIDE SEQUENCE</scope>
    <source>
        <strain evidence="1">PHS-Z21</strain>
    </source>
</reference>
<dbReference type="RefSeq" id="WP_265559758.1">
    <property type="nucleotide sequence ID" value="NZ_CP092471.1"/>
</dbReference>
<dbReference type="InterPro" id="IPR024078">
    <property type="entry name" value="LmbE-like_dom_sf"/>
</dbReference>
<name>A0ABY5T0K1_9SPHN</name>
<dbReference type="Pfam" id="PF02585">
    <property type="entry name" value="PIG-L"/>
    <property type="match status" value="1"/>
</dbReference>
<dbReference type="PANTHER" id="PTHR12993:SF29">
    <property type="entry name" value="BLR3841 PROTEIN"/>
    <property type="match status" value="1"/>
</dbReference>
<gene>
    <name evidence="1" type="ORF">L1F33_02955</name>
</gene>
<keyword evidence="2" id="KW-1185">Reference proteome</keyword>
<evidence type="ECO:0000313" key="1">
    <source>
        <dbReference type="EMBL" id="UVI39935.1"/>
    </source>
</evidence>
<accession>A0ABY5T0K1</accession>
<dbReference type="Proteomes" id="UP001065265">
    <property type="component" value="Chromosome"/>
</dbReference>
<organism evidence="1 2">
    <name type="scientific">Qipengyuania spongiae</name>
    <dbReference type="NCBI Taxonomy" id="2909673"/>
    <lineage>
        <taxon>Bacteria</taxon>
        <taxon>Pseudomonadati</taxon>
        <taxon>Pseudomonadota</taxon>
        <taxon>Alphaproteobacteria</taxon>
        <taxon>Sphingomonadales</taxon>
        <taxon>Erythrobacteraceae</taxon>
        <taxon>Qipengyuania</taxon>
    </lineage>
</organism>
<dbReference type="Gene3D" id="3.40.50.10320">
    <property type="entry name" value="LmbE-like"/>
    <property type="match status" value="1"/>
</dbReference>
<dbReference type="EMBL" id="CP092471">
    <property type="protein sequence ID" value="UVI39935.1"/>
    <property type="molecule type" value="Genomic_DNA"/>
</dbReference>
<dbReference type="SUPFAM" id="SSF102588">
    <property type="entry name" value="LmbE-like"/>
    <property type="match status" value="1"/>
</dbReference>
<sequence>MTVPNEPSGPMLDIASCAPTVYLDDIAPGGTVLVVSPHPDDETLGCGLAIAAAIAAGRDVLILLTTDGEASHPGSRSVGKDALRRIRRGELETALAILSGGQEVPILTLGLPDGRSAPCMIAGERLDALVRSLRLRDIRSVWTTWRRDPHIDHRTAAVLARRLANALEADLWSYPIWGRFLPAAPETRDLRRFACPSEDLADRKRRALAAYRSQFDNLIDDDTEGFIMPLAILAHFASFDEIFIRD</sequence>
<protein>
    <submittedName>
        <fullName evidence="1">PIG-L family deacetylase</fullName>
    </submittedName>
</protein>
<dbReference type="InterPro" id="IPR003737">
    <property type="entry name" value="GlcNAc_PI_deacetylase-related"/>
</dbReference>